<dbReference type="GO" id="GO:0003676">
    <property type="term" value="F:nucleic acid binding"/>
    <property type="evidence" value="ECO:0007669"/>
    <property type="project" value="InterPro"/>
</dbReference>
<dbReference type="Gene3D" id="3.30.70.330">
    <property type="match status" value="1"/>
</dbReference>
<evidence type="ECO:0000256" key="2">
    <source>
        <dbReference type="SAM" id="MobiDB-lite"/>
    </source>
</evidence>
<comment type="caution">
    <text evidence="4">The sequence shown here is derived from an EMBL/GenBank/DDBJ whole genome shotgun (WGS) entry which is preliminary data.</text>
</comment>
<gene>
    <name evidence="4" type="ORF">O3P69_012753</name>
</gene>
<feature type="compositionally biased region" description="Low complexity" evidence="2">
    <location>
        <begin position="401"/>
        <end position="411"/>
    </location>
</feature>
<evidence type="ECO:0000313" key="5">
    <source>
        <dbReference type="Proteomes" id="UP001487740"/>
    </source>
</evidence>
<keyword evidence="5" id="KW-1185">Reference proteome</keyword>
<dbReference type="InterPro" id="IPR035979">
    <property type="entry name" value="RBD_domain_sf"/>
</dbReference>
<organism evidence="4 5">
    <name type="scientific">Scylla paramamosain</name>
    <name type="common">Mud crab</name>
    <dbReference type="NCBI Taxonomy" id="85552"/>
    <lineage>
        <taxon>Eukaryota</taxon>
        <taxon>Metazoa</taxon>
        <taxon>Ecdysozoa</taxon>
        <taxon>Arthropoda</taxon>
        <taxon>Crustacea</taxon>
        <taxon>Multicrustacea</taxon>
        <taxon>Malacostraca</taxon>
        <taxon>Eumalacostraca</taxon>
        <taxon>Eucarida</taxon>
        <taxon>Decapoda</taxon>
        <taxon>Pleocyemata</taxon>
        <taxon>Brachyura</taxon>
        <taxon>Eubrachyura</taxon>
        <taxon>Portunoidea</taxon>
        <taxon>Portunidae</taxon>
        <taxon>Portuninae</taxon>
        <taxon>Scylla</taxon>
    </lineage>
</organism>
<dbReference type="EMBL" id="JARAKH010000301">
    <property type="protein sequence ID" value="KAK8374599.1"/>
    <property type="molecule type" value="Genomic_DNA"/>
</dbReference>
<protein>
    <recommendedName>
        <fullName evidence="3">CCHC-type domain-containing protein</fullName>
    </recommendedName>
</protein>
<dbReference type="AlphaFoldDB" id="A0AAW0SGV5"/>
<proteinExistence type="predicted"/>
<feature type="compositionally biased region" description="Polar residues" evidence="2">
    <location>
        <begin position="340"/>
        <end position="354"/>
    </location>
</feature>
<keyword evidence="1" id="KW-0863">Zinc-finger</keyword>
<accession>A0AAW0SGV5</accession>
<dbReference type="InterPro" id="IPR001878">
    <property type="entry name" value="Znf_CCHC"/>
</dbReference>
<feature type="compositionally biased region" description="Basic and acidic residues" evidence="2">
    <location>
        <begin position="238"/>
        <end position="259"/>
    </location>
</feature>
<evidence type="ECO:0000259" key="3">
    <source>
        <dbReference type="PROSITE" id="PS50158"/>
    </source>
</evidence>
<name>A0AAW0SGV5_SCYPA</name>
<reference evidence="4 5" key="1">
    <citation type="submission" date="2023-03" db="EMBL/GenBank/DDBJ databases">
        <title>High-quality genome of Scylla paramamosain provides insights in environmental adaptation.</title>
        <authorList>
            <person name="Zhang L."/>
        </authorList>
    </citation>
    <scope>NUCLEOTIDE SEQUENCE [LARGE SCALE GENOMIC DNA]</scope>
    <source>
        <strain evidence="4">LZ_2023a</strain>
        <tissue evidence="4">Muscle</tissue>
    </source>
</reference>
<feature type="region of interest" description="Disordered" evidence="2">
    <location>
        <begin position="226"/>
        <end position="411"/>
    </location>
</feature>
<keyword evidence="1" id="KW-0862">Zinc</keyword>
<dbReference type="GO" id="GO:0008270">
    <property type="term" value="F:zinc ion binding"/>
    <property type="evidence" value="ECO:0007669"/>
    <property type="project" value="UniProtKB-KW"/>
</dbReference>
<sequence>MPAISLKMNDPDYDLEHVLNRFHALTGFVLTYWKKEEDVLGVYVISEHHVDFSMTADVRANLAEEGINVVKTEEYIAHCTLIARDLPRSLQEKSLEDIANDISSCNGVKVIRVDWKGEDSLFIEFNTIEDADKVLKSSGGMKLSYERSIVRLKKKPYLKVPQCARCFSYEHEIDTCPKTVRTCYHCGEEGHGGDECSTDYVRCVNCHGDHVAFAFKCPKRKQKEREMLEDGWAPDSVDTGKTRGNKVEDEEESTRRAEEEVSVILGVGRLLLEDPDQREDLQETSSSTACAPEPGQGHSTDPDPASSPNKPSVMHGVACDSPCDTSNPIEATSGERTEASLESASGTGLQQSPGGSLKGKTDDPLPVSPRRTSYPEERPPSRLGDPVTSPIVRPMPRKSPQKSPSQSGGTV</sequence>
<dbReference type="PROSITE" id="PS50158">
    <property type="entry name" value="ZF_CCHC"/>
    <property type="match status" value="1"/>
</dbReference>
<evidence type="ECO:0000313" key="4">
    <source>
        <dbReference type="EMBL" id="KAK8374599.1"/>
    </source>
</evidence>
<dbReference type="SUPFAM" id="SSF54928">
    <property type="entry name" value="RNA-binding domain, RBD"/>
    <property type="match status" value="1"/>
</dbReference>
<evidence type="ECO:0000256" key="1">
    <source>
        <dbReference type="PROSITE-ProRule" id="PRU00047"/>
    </source>
</evidence>
<dbReference type="Proteomes" id="UP001487740">
    <property type="component" value="Unassembled WGS sequence"/>
</dbReference>
<keyword evidence="1" id="KW-0479">Metal-binding</keyword>
<feature type="domain" description="CCHC-type" evidence="3">
    <location>
        <begin position="183"/>
        <end position="196"/>
    </location>
</feature>
<dbReference type="InterPro" id="IPR012677">
    <property type="entry name" value="Nucleotide-bd_a/b_plait_sf"/>
</dbReference>